<dbReference type="PANTHER" id="PTHR46111:SF1">
    <property type="entry name" value="RIBOSOMAL RNA SMALL SUBUNIT METHYLTRANSFERASE I"/>
    <property type="match status" value="1"/>
</dbReference>
<dbReference type="NCBIfam" id="TIGR00096">
    <property type="entry name" value="16S rRNA (cytidine(1402)-2'-O)-methyltransferase"/>
    <property type="match status" value="1"/>
</dbReference>
<reference evidence="8 9" key="1">
    <citation type="submission" date="2013-02" db="EMBL/GenBank/DDBJ databases">
        <title>The Genome Sequence of Lactobacillus catenaformis F0143.</title>
        <authorList>
            <consortium name="The Broad Institute Genome Sequencing Platform"/>
            <person name="Earl A."/>
            <person name="Ward D."/>
            <person name="Feldgarden M."/>
            <person name="Gevers D."/>
            <person name="Izard J."/>
            <person name="Blanton J.M."/>
            <person name="Mathney J."/>
            <person name="Dewhirst F.E."/>
            <person name="Young S.K."/>
            <person name="Zeng Q."/>
            <person name="Gargeya S."/>
            <person name="Fitzgerald M."/>
            <person name="Haas B."/>
            <person name="Abouelleil A."/>
            <person name="Alvarado L."/>
            <person name="Arachchi H.M."/>
            <person name="Berlin A."/>
            <person name="Chapman S.B."/>
            <person name="Gearin G."/>
            <person name="Goldberg J."/>
            <person name="Griggs A."/>
            <person name="Gujja S."/>
            <person name="Hansen M."/>
            <person name="Heiman D."/>
            <person name="Howarth C."/>
            <person name="Larimer J."/>
            <person name="Lui A."/>
            <person name="MacDonald P.J.P."/>
            <person name="McCowen C."/>
            <person name="Montmayeur A."/>
            <person name="Murphy C."/>
            <person name="Neiman D."/>
            <person name="Pearson M."/>
            <person name="Priest M."/>
            <person name="Roberts A."/>
            <person name="Saif S."/>
            <person name="Shea T."/>
            <person name="Sisk P."/>
            <person name="Stolte C."/>
            <person name="Sykes S."/>
            <person name="Wortman J."/>
            <person name="Nusbaum C."/>
            <person name="Birren B."/>
        </authorList>
    </citation>
    <scope>NUCLEOTIDE SEQUENCE [LARGE SCALE GENOMIC DNA]</scope>
    <source>
        <strain evidence="8 9">OT 569</strain>
    </source>
</reference>
<dbReference type="InterPro" id="IPR035996">
    <property type="entry name" value="4pyrrol_Methylase_sf"/>
</dbReference>
<keyword evidence="5 6" id="KW-0949">S-adenosyl-L-methionine</keyword>
<accession>M2PPX5</accession>
<comment type="function">
    <text evidence="6">Catalyzes the 2'-O-methylation of the ribose of cytidine 1402 (C1402) in 16S rRNA.</text>
</comment>
<dbReference type="PANTHER" id="PTHR46111">
    <property type="entry name" value="RIBOSOMAL RNA SMALL SUBUNIT METHYLTRANSFERASE I"/>
    <property type="match status" value="1"/>
</dbReference>
<comment type="subcellular location">
    <subcellularLocation>
        <location evidence="6">Cytoplasm</location>
    </subcellularLocation>
</comment>
<dbReference type="InterPro" id="IPR008189">
    <property type="entry name" value="rRNA_ssu_MeTfrase_I"/>
</dbReference>
<gene>
    <name evidence="6" type="primary">rsmI</name>
    <name evidence="8" type="ORF">HMPREF9943_00056</name>
</gene>
<dbReference type="RefSeq" id="WP_004801067.1">
    <property type="nucleotide sequence ID" value="NZ_AUGJ01000001.1"/>
</dbReference>
<evidence type="ECO:0000259" key="7">
    <source>
        <dbReference type="Pfam" id="PF00590"/>
    </source>
</evidence>
<dbReference type="PROSITE" id="PS01296">
    <property type="entry name" value="RSMI"/>
    <property type="match status" value="1"/>
</dbReference>
<dbReference type="Gene3D" id="3.30.950.10">
    <property type="entry name" value="Methyltransferase, Cobalt-precorrin-4 Transmethylase, Domain 2"/>
    <property type="match status" value="1"/>
</dbReference>
<comment type="caution">
    <text evidence="8">The sequence shown here is derived from an EMBL/GenBank/DDBJ whole genome shotgun (WGS) entry which is preliminary data.</text>
</comment>
<dbReference type="OrthoDB" id="9809084at2"/>
<dbReference type="AlphaFoldDB" id="M2PPX5"/>
<dbReference type="Gene3D" id="3.40.1010.10">
    <property type="entry name" value="Cobalt-precorrin-4 Transmethylase, Domain 1"/>
    <property type="match status" value="1"/>
</dbReference>
<dbReference type="PATRIC" id="fig|999415.3.peg.57"/>
<keyword evidence="2 6" id="KW-0698">rRNA processing</keyword>
<protein>
    <recommendedName>
        <fullName evidence="6">Ribosomal RNA small subunit methyltransferase I</fullName>
        <ecNumber evidence="6">2.1.1.198</ecNumber>
    </recommendedName>
    <alternativeName>
        <fullName evidence="6">16S rRNA 2'-O-ribose C1402 methyltransferase</fullName>
    </alternativeName>
    <alternativeName>
        <fullName evidence="6">rRNA (cytidine-2'-O-)-methyltransferase RsmI</fullName>
    </alternativeName>
</protein>
<dbReference type="Pfam" id="PF00590">
    <property type="entry name" value="TP_methylase"/>
    <property type="match status" value="1"/>
</dbReference>
<dbReference type="CDD" id="cd11648">
    <property type="entry name" value="RsmI"/>
    <property type="match status" value="1"/>
</dbReference>
<feature type="domain" description="Tetrapyrrole methylase" evidence="7">
    <location>
        <begin position="14"/>
        <end position="212"/>
    </location>
</feature>
<comment type="similarity">
    <text evidence="6">Belongs to the methyltransferase superfamily. RsmI family.</text>
</comment>
<evidence type="ECO:0000256" key="6">
    <source>
        <dbReference type="HAMAP-Rule" id="MF_01877"/>
    </source>
</evidence>
<dbReference type="InterPro" id="IPR000878">
    <property type="entry name" value="4pyrrol_Mease"/>
</dbReference>
<keyword evidence="9" id="KW-1185">Reference proteome</keyword>
<dbReference type="SUPFAM" id="SSF53790">
    <property type="entry name" value="Tetrapyrrole methylase"/>
    <property type="match status" value="1"/>
</dbReference>
<dbReference type="PIRSF" id="PIRSF005917">
    <property type="entry name" value="MTase_YraL"/>
    <property type="match status" value="1"/>
</dbReference>
<dbReference type="FunFam" id="3.30.950.10:FF:000002">
    <property type="entry name" value="Ribosomal RNA small subunit methyltransferase I"/>
    <property type="match status" value="1"/>
</dbReference>
<dbReference type="InterPro" id="IPR014776">
    <property type="entry name" value="4pyrrole_Mease_sub2"/>
</dbReference>
<evidence type="ECO:0000256" key="5">
    <source>
        <dbReference type="ARBA" id="ARBA00022691"/>
    </source>
</evidence>
<sequence length="282" mass="32180">MIRQKSFENKNSSLYLIPTPIGNLGEMTPRAIEILKECDYIAAEDTRHTIKILNYFDIKTSMISHHEHNIMTAVPKLISLLKEGKNIALVSDAGYPAISDPGYELVKKAIEEGFNVIPVSGCNACLDALVVSGITPQPFLFYGFLPHDDKIKKKELEGLKNHLTTIVFYEAPHRIKKTLNYMLSILGDRQIALCRELTKKHEEIIRGYISEVLTINDELRGEMVIIVEGASEVVKEEEFEQTIDEQINMFIEKGMSVKDAIKETARIRKLRKNDIYNEYHKK</sequence>
<evidence type="ECO:0000313" key="8">
    <source>
        <dbReference type="EMBL" id="EMD17624.1"/>
    </source>
</evidence>
<organism evidence="8 9">
    <name type="scientific">Eggerthia catenaformis OT 569 = DSM 20559</name>
    <dbReference type="NCBI Taxonomy" id="999415"/>
    <lineage>
        <taxon>Bacteria</taxon>
        <taxon>Bacillati</taxon>
        <taxon>Bacillota</taxon>
        <taxon>Erysipelotrichia</taxon>
        <taxon>Erysipelotrichales</taxon>
        <taxon>Coprobacillaceae</taxon>
        <taxon>Eggerthia</taxon>
    </lineage>
</organism>
<dbReference type="EMBL" id="AGEJ01000001">
    <property type="protein sequence ID" value="EMD17624.1"/>
    <property type="molecule type" value="Genomic_DNA"/>
</dbReference>
<keyword evidence="1 6" id="KW-0963">Cytoplasm</keyword>
<evidence type="ECO:0000256" key="1">
    <source>
        <dbReference type="ARBA" id="ARBA00022490"/>
    </source>
</evidence>
<dbReference type="STRING" id="999415.HMPREF9943_00056"/>
<dbReference type="HAMAP" id="MF_01877">
    <property type="entry name" value="16SrRNA_methyltr_I"/>
    <property type="match status" value="1"/>
</dbReference>
<dbReference type="InterPro" id="IPR018063">
    <property type="entry name" value="SAM_MeTrfase_RsmI_CS"/>
</dbReference>
<dbReference type="eggNOG" id="COG0313">
    <property type="taxonomic scope" value="Bacteria"/>
</dbReference>
<dbReference type="Proteomes" id="UP000011758">
    <property type="component" value="Unassembled WGS sequence"/>
</dbReference>
<keyword evidence="3 6" id="KW-0489">Methyltransferase</keyword>
<comment type="catalytic activity">
    <reaction evidence="6">
        <text>cytidine(1402) in 16S rRNA + S-adenosyl-L-methionine = 2'-O-methylcytidine(1402) in 16S rRNA + S-adenosyl-L-homocysteine + H(+)</text>
        <dbReference type="Rhea" id="RHEA:42924"/>
        <dbReference type="Rhea" id="RHEA-COMP:10285"/>
        <dbReference type="Rhea" id="RHEA-COMP:10286"/>
        <dbReference type="ChEBI" id="CHEBI:15378"/>
        <dbReference type="ChEBI" id="CHEBI:57856"/>
        <dbReference type="ChEBI" id="CHEBI:59789"/>
        <dbReference type="ChEBI" id="CHEBI:74495"/>
        <dbReference type="ChEBI" id="CHEBI:82748"/>
        <dbReference type="EC" id="2.1.1.198"/>
    </reaction>
</comment>
<evidence type="ECO:0000256" key="4">
    <source>
        <dbReference type="ARBA" id="ARBA00022679"/>
    </source>
</evidence>
<dbReference type="InterPro" id="IPR014777">
    <property type="entry name" value="4pyrrole_Mease_sub1"/>
</dbReference>
<dbReference type="GO" id="GO:0070677">
    <property type="term" value="F:rRNA (cytosine-2'-O-)-methyltransferase activity"/>
    <property type="evidence" value="ECO:0007669"/>
    <property type="project" value="UniProtKB-UniRule"/>
</dbReference>
<dbReference type="GO" id="GO:0005737">
    <property type="term" value="C:cytoplasm"/>
    <property type="evidence" value="ECO:0007669"/>
    <property type="project" value="UniProtKB-SubCell"/>
</dbReference>
<proteinExistence type="inferred from homology"/>
<dbReference type="EC" id="2.1.1.198" evidence="6"/>
<evidence type="ECO:0000313" key="9">
    <source>
        <dbReference type="Proteomes" id="UP000011758"/>
    </source>
</evidence>
<name>M2PPX5_9FIRM</name>
<keyword evidence="4 6" id="KW-0808">Transferase</keyword>
<evidence type="ECO:0000256" key="2">
    <source>
        <dbReference type="ARBA" id="ARBA00022552"/>
    </source>
</evidence>
<evidence type="ECO:0000256" key="3">
    <source>
        <dbReference type="ARBA" id="ARBA00022603"/>
    </source>
</evidence>
<dbReference type="FunFam" id="3.40.1010.10:FF:000002">
    <property type="entry name" value="Ribosomal RNA small subunit methyltransferase I"/>
    <property type="match status" value="1"/>
</dbReference>